<keyword evidence="3" id="KW-1185">Reference proteome</keyword>
<feature type="chain" id="PRO_5046858389" evidence="1">
    <location>
        <begin position="20"/>
        <end position="582"/>
    </location>
</feature>
<keyword evidence="1" id="KW-0732">Signal</keyword>
<name>A0ABS5D4Z3_9FLAO</name>
<gene>
    <name evidence="2" type="ORF">KBJ98_10305</name>
</gene>
<protein>
    <submittedName>
        <fullName evidence="2">Uncharacterized protein</fullName>
    </submittedName>
</protein>
<evidence type="ECO:0000256" key="1">
    <source>
        <dbReference type="SAM" id="SignalP"/>
    </source>
</evidence>
<proteinExistence type="predicted"/>
<evidence type="ECO:0000313" key="3">
    <source>
        <dbReference type="Proteomes" id="UP000679008"/>
    </source>
</evidence>
<feature type="signal peptide" evidence="1">
    <location>
        <begin position="1"/>
        <end position="19"/>
    </location>
</feature>
<dbReference type="RefSeq" id="WP_210790399.1">
    <property type="nucleotide sequence ID" value="NZ_JAGPXB010000009.1"/>
</dbReference>
<reference evidence="2 3" key="1">
    <citation type="submission" date="2021-04" db="EMBL/GenBank/DDBJ databases">
        <title>Description of novel Flavobacterium sp. F-328.</title>
        <authorList>
            <person name="Saticioglu I.B."/>
        </authorList>
    </citation>
    <scope>NUCLEOTIDE SEQUENCE [LARGE SCALE GENOMIC DNA]</scope>
    <source>
        <strain evidence="2 3">F-328</strain>
    </source>
</reference>
<sequence>MKLKLFALIALCCISFSNAQTKKAKKKPKAVVSGTVGVTYENYGLTKNPTGWPGFSPRKPWNQVRFKFKPTITIGELKLPFNFSFVQNPTNFLGPYAGIGAAGNQTFLQYLTNPLNNFSINPKYKWAELQLGTQYLNYSELTTGDIGVFGAGIDLRPGGYLIKFFTGSSQQGINQSLAPPVIGAYKRTNWMAQLGKEKEGTYKIALTAASGKDHFNSVSSPPLLVTPQRGFVLSLLGKVQLDQGYFIEAETGQTFFSTDTNLGPPIPGGVKSFRPFYTADASSLNDFGGTAAFGKKSTNFDIGFKTYYLGAGFFTMGYPFQQSDRLDLTVNTRFNAWKNKDKTFKTNVVASVGKRTNNYSNSLLRENMLIANINCFTQFNEKWSLNVNYNNFGFQSVGTNPFTTKNISNDFGVNPSHTWTTTKMSHLLSLSYNYSQYDERDVFTGIVTSNLTHTAFLSYVPTYFDKDITPDFSLLYFTNQMPLFKTTLATASAGLGTPLFNKKVNLKAQLQYTFIKNNVFTPNNNLVASCSIDWKITKELIWTNYFSTNYYKFGNESLPVGANYIETNYKTGLQYKFSTKKS</sequence>
<comment type="caution">
    <text evidence="2">The sequence shown here is derived from an EMBL/GenBank/DDBJ whole genome shotgun (WGS) entry which is preliminary data.</text>
</comment>
<organism evidence="2 3">
    <name type="scientific">Flavobacterium erciyesense</name>
    <dbReference type="NCBI Taxonomy" id="2825842"/>
    <lineage>
        <taxon>Bacteria</taxon>
        <taxon>Pseudomonadati</taxon>
        <taxon>Bacteroidota</taxon>
        <taxon>Flavobacteriia</taxon>
        <taxon>Flavobacteriales</taxon>
        <taxon>Flavobacteriaceae</taxon>
        <taxon>Flavobacterium</taxon>
    </lineage>
</organism>
<accession>A0ABS5D4Z3</accession>
<dbReference type="EMBL" id="JAGPXB010000009">
    <property type="protein sequence ID" value="MBQ0909094.1"/>
    <property type="molecule type" value="Genomic_DNA"/>
</dbReference>
<evidence type="ECO:0000313" key="2">
    <source>
        <dbReference type="EMBL" id="MBQ0909094.1"/>
    </source>
</evidence>
<dbReference type="Proteomes" id="UP000679008">
    <property type="component" value="Unassembled WGS sequence"/>
</dbReference>